<dbReference type="Gene3D" id="2.130.10.10">
    <property type="entry name" value="YVTN repeat-like/Quinoprotein amine dehydrogenase"/>
    <property type="match status" value="2"/>
</dbReference>
<dbReference type="InterPro" id="IPR015943">
    <property type="entry name" value="WD40/YVTN_repeat-like_dom_sf"/>
</dbReference>
<accession>A0A9X3IYK5</accession>
<protein>
    <recommendedName>
        <fullName evidence="4">WD40 repeat domain-containing protein</fullName>
    </recommendedName>
</protein>
<feature type="region of interest" description="Disordered" evidence="1">
    <location>
        <begin position="1"/>
        <end position="34"/>
    </location>
</feature>
<dbReference type="InterPro" id="IPR011047">
    <property type="entry name" value="Quinoprotein_ADH-like_sf"/>
</dbReference>
<evidence type="ECO:0000313" key="3">
    <source>
        <dbReference type="Proteomes" id="UP001150924"/>
    </source>
</evidence>
<gene>
    <name evidence="2" type="ORF">OV079_15615</name>
</gene>
<proteinExistence type="predicted"/>
<dbReference type="AlphaFoldDB" id="A0A9X3IYK5"/>
<reference evidence="2" key="1">
    <citation type="submission" date="2022-11" db="EMBL/GenBank/DDBJ databases">
        <title>Minimal conservation of predation-associated metabolite biosynthetic gene clusters underscores biosynthetic potential of Myxococcota including descriptions for ten novel species: Archangium lansinium sp. nov., Myxococcus landrumus sp. nov., Nannocystis bai.</title>
        <authorList>
            <person name="Ahearne A."/>
            <person name="Stevens C."/>
            <person name="Phillips K."/>
        </authorList>
    </citation>
    <scope>NUCLEOTIDE SEQUENCE</scope>
    <source>
        <strain evidence="2">Na p29</strain>
    </source>
</reference>
<evidence type="ECO:0000313" key="2">
    <source>
        <dbReference type="EMBL" id="MCY1006958.1"/>
    </source>
</evidence>
<dbReference type="RefSeq" id="WP_267769422.1">
    <property type="nucleotide sequence ID" value="NZ_JAPNKE010000002.1"/>
</dbReference>
<keyword evidence="3" id="KW-1185">Reference proteome</keyword>
<feature type="compositionally biased region" description="Basic residues" evidence="1">
    <location>
        <begin position="1"/>
        <end position="13"/>
    </location>
</feature>
<organism evidence="2 3">
    <name type="scientific">Nannocystis pusilla</name>
    <dbReference type="NCBI Taxonomy" id="889268"/>
    <lineage>
        <taxon>Bacteria</taxon>
        <taxon>Pseudomonadati</taxon>
        <taxon>Myxococcota</taxon>
        <taxon>Polyangia</taxon>
        <taxon>Nannocystales</taxon>
        <taxon>Nannocystaceae</taxon>
        <taxon>Nannocystis</taxon>
    </lineage>
</organism>
<comment type="caution">
    <text evidence="2">The sequence shown here is derived from an EMBL/GenBank/DDBJ whole genome shotgun (WGS) entry which is preliminary data.</text>
</comment>
<dbReference type="SUPFAM" id="SSF50998">
    <property type="entry name" value="Quinoprotein alcohol dehydrogenase-like"/>
    <property type="match status" value="1"/>
</dbReference>
<evidence type="ECO:0008006" key="4">
    <source>
        <dbReference type="Google" id="ProtNLM"/>
    </source>
</evidence>
<evidence type="ECO:0000256" key="1">
    <source>
        <dbReference type="SAM" id="MobiDB-lite"/>
    </source>
</evidence>
<name>A0A9X3IYK5_9BACT</name>
<dbReference type="Proteomes" id="UP001150924">
    <property type="component" value="Unassembled WGS sequence"/>
</dbReference>
<dbReference type="EMBL" id="JAPNKE010000002">
    <property type="protein sequence ID" value="MCY1006958.1"/>
    <property type="molecule type" value="Genomic_DNA"/>
</dbReference>
<sequence>MRTRPARCYRGRTPHALDPVSLGPDRPPPPAPRAPSLRIFAGKPHALAFLADGSLVVGGSHEITLHDPAAPSPPRARVEVVGVWWMLAHPDGESVLAWALGSSGRVVVRVWPATGRVVEVLASDRFGERLSAALSPDGSRLVWRREGTPVALCSVDAMTGAPLGDVALPPELADARCLAVRPDGVIYLRDDAVAAIHPDGRIEALDDSPFVAGFQPFFADARGLIGEGGERAAFVDGAIERLENLPERANGGTIAYDRSRVTLYAELGAVQVWDVAEQRVVFTAHLQSATGQMPGWEGQAAAASATHVAAIDHATSAVRIWHVDDPRQQVASLTAYSPGAQRLAVRDDALTLQRCQPANSLPAVMTLELNSGAMKLLELDTIHDIAATADGQRLLVFYQPYPLGPLKITEFDAAGQPGESFDVQKGAGELALAPDGRTWGVTSRTYPVSRLAEPTTHAQWRAFGATKWAKNLKLPGFWSRIALCDSAVVVTVGKQLVVVALAKNKTLLTLELPTLAVSVAISRDGARVGVIGVDRPRIVDVVTGTMVELAPELHGESTSHRCLCFDDEGRWLFIGHPAGPIVQHQATDGATLAMLRFHTDSVRALTWAGGALWSSSEDGTIVRWGELG</sequence>